<evidence type="ECO:0000313" key="1">
    <source>
        <dbReference type="EMBL" id="PJE62957.1"/>
    </source>
</evidence>
<accession>A0A2M8KSQ2</accession>
<dbReference type="Proteomes" id="UP000229554">
    <property type="component" value="Unassembled WGS sequence"/>
</dbReference>
<dbReference type="AlphaFoldDB" id="A0A2M8KSQ2"/>
<proteinExistence type="predicted"/>
<evidence type="ECO:0000313" key="2">
    <source>
        <dbReference type="Proteomes" id="UP000229554"/>
    </source>
</evidence>
<gene>
    <name evidence="1" type="ORF">COU88_02165</name>
</gene>
<dbReference type="EMBL" id="PFED01000092">
    <property type="protein sequence ID" value="PJE62957.1"/>
    <property type="molecule type" value="Genomic_DNA"/>
</dbReference>
<comment type="caution">
    <text evidence="1">The sequence shown here is derived from an EMBL/GenBank/DDBJ whole genome shotgun (WGS) entry which is preliminary data.</text>
</comment>
<reference evidence="2" key="1">
    <citation type="submission" date="2017-09" db="EMBL/GenBank/DDBJ databases">
        <title>Depth-based differentiation of microbial function through sediment-hosted aquifers and enrichment of novel symbionts in the deep terrestrial subsurface.</title>
        <authorList>
            <person name="Probst A.J."/>
            <person name="Ladd B."/>
            <person name="Jarett J.K."/>
            <person name="Geller-Mcgrath D.E."/>
            <person name="Sieber C.M.K."/>
            <person name="Emerson J.B."/>
            <person name="Anantharaman K."/>
            <person name="Thomas B.C."/>
            <person name="Malmstrom R."/>
            <person name="Stieglmeier M."/>
            <person name="Klingl A."/>
            <person name="Woyke T."/>
            <person name="Ryan C.M."/>
            <person name="Banfield J.F."/>
        </authorList>
    </citation>
    <scope>NUCLEOTIDE SEQUENCE [LARGE SCALE GENOMIC DNA]</scope>
</reference>
<sequence>MRYEAIKPFDTILNYAERQAWLPLKDLFCNQELEFDITLSDLKIAFENLGLQQPRFAIA</sequence>
<protein>
    <submittedName>
        <fullName evidence="1">Uncharacterized protein</fullName>
    </submittedName>
</protein>
<name>A0A2M8KSQ2_9BACT</name>
<organism evidence="1 2">
    <name type="scientific">Candidatus Roizmanbacteria bacterium CG10_big_fil_rev_8_21_14_0_10_39_6</name>
    <dbReference type="NCBI Taxonomy" id="1974853"/>
    <lineage>
        <taxon>Bacteria</taxon>
        <taxon>Candidatus Roizmaniibacteriota</taxon>
    </lineage>
</organism>